<name>A0A0G3GN06_9PSED</name>
<gene>
    <name evidence="1" type="ORF">VM99_19430</name>
</gene>
<dbReference type="AlphaFoldDB" id="A0A0G3GN06"/>
<protein>
    <submittedName>
        <fullName evidence="1">Uncharacterized protein</fullName>
    </submittedName>
</protein>
<reference evidence="1 2" key="1">
    <citation type="journal article" date="2015" name="Stand. Genomic Sci.">
        <title>Complete genome of Pseudomonas chlororaphis strain UFB2, a soil bacterium with antibacterial activity against bacterial canker pathogen of tomato.</title>
        <authorList>
            <person name="Deng P."/>
            <person name="Wang X."/>
            <person name="Baird S.M."/>
            <person name="Lu S.E."/>
        </authorList>
    </citation>
    <scope>NUCLEOTIDE SEQUENCE [LARGE SCALE GENOMIC DNA]</scope>
    <source>
        <strain evidence="1 2">UFB2</strain>
    </source>
</reference>
<dbReference type="Proteomes" id="UP000035212">
    <property type="component" value="Chromosome"/>
</dbReference>
<reference evidence="2" key="2">
    <citation type="submission" date="2015-03" db="EMBL/GenBank/DDBJ databases">
        <authorList>
            <person name="Deng P."/>
            <person name="Lu S."/>
        </authorList>
    </citation>
    <scope>NUCLEOTIDE SEQUENCE [LARGE SCALE GENOMIC DNA]</scope>
    <source>
        <strain evidence="2">UFB2</strain>
    </source>
</reference>
<accession>A0A0G3GN06</accession>
<evidence type="ECO:0000313" key="2">
    <source>
        <dbReference type="Proteomes" id="UP000035212"/>
    </source>
</evidence>
<evidence type="ECO:0000313" key="1">
    <source>
        <dbReference type="EMBL" id="AKK00137.1"/>
    </source>
</evidence>
<sequence>MGVDRSTVESVLQPVQLIGVAVDGNHVEAAGVIGPARFALQEILCSEDQLLALARVDAVERTTPLGIFSVANFNEYYCIAVKHDQIKLAAFAQPVLRDQPQALLLEMREGLALGIPSALLA</sequence>
<proteinExistence type="predicted"/>
<organism evidence="1 2">
    <name type="scientific">Pseudomonas chlororaphis</name>
    <dbReference type="NCBI Taxonomy" id="587753"/>
    <lineage>
        <taxon>Bacteria</taxon>
        <taxon>Pseudomonadati</taxon>
        <taxon>Pseudomonadota</taxon>
        <taxon>Gammaproteobacteria</taxon>
        <taxon>Pseudomonadales</taxon>
        <taxon>Pseudomonadaceae</taxon>
        <taxon>Pseudomonas</taxon>
    </lineage>
</organism>
<dbReference type="EMBL" id="CP011020">
    <property type="protein sequence ID" value="AKK00137.1"/>
    <property type="molecule type" value="Genomic_DNA"/>
</dbReference>